<dbReference type="GO" id="GO:0008408">
    <property type="term" value="F:3'-5' exonuclease activity"/>
    <property type="evidence" value="ECO:0007669"/>
    <property type="project" value="InterPro"/>
</dbReference>
<dbReference type="EMBL" id="CP046996">
    <property type="protein sequence ID" value="QHA00042.1"/>
    <property type="molecule type" value="Genomic_DNA"/>
</dbReference>
<evidence type="ECO:0000256" key="3">
    <source>
        <dbReference type="ARBA" id="ARBA00013365"/>
    </source>
</evidence>
<organism evidence="10 11">
    <name type="scientific">Dehalobacter restrictus</name>
    <dbReference type="NCBI Taxonomy" id="55583"/>
    <lineage>
        <taxon>Bacteria</taxon>
        <taxon>Bacillati</taxon>
        <taxon>Bacillota</taxon>
        <taxon>Clostridia</taxon>
        <taxon>Eubacteriales</taxon>
        <taxon>Desulfitobacteriaceae</taxon>
        <taxon>Dehalobacter</taxon>
    </lineage>
</organism>
<dbReference type="PANTHER" id="PTHR30337">
    <property type="entry name" value="COMPONENT OF ATP-DEPENDENT DSDNA EXONUCLEASE"/>
    <property type="match status" value="1"/>
</dbReference>
<protein>
    <recommendedName>
        <fullName evidence="3 7">Nuclease SbcCD subunit D</fullName>
    </recommendedName>
</protein>
<keyword evidence="4 7" id="KW-0540">Nuclease</keyword>
<proteinExistence type="inferred from homology"/>
<dbReference type="AlphaFoldDB" id="A0A857DHS0"/>
<evidence type="ECO:0000256" key="5">
    <source>
        <dbReference type="ARBA" id="ARBA00022801"/>
    </source>
</evidence>
<evidence type="ECO:0000256" key="4">
    <source>
        <dbReference type="ARBA" id="ARBA00022722"/>
    </source>
</evidence>
<gene>
    <name evidence="7 10" type="primary">sbcD</name>
    <name evidence="10" type="ORF">GQ588_04970</name>
</gene>
<comment type="subunit">
    <text evidence="2 7">Heterodimer of SbcC and SbcD.</text>
</comment>
<evidence type="ECO:0000256" key="7">
    <source>
        <dbReference type="RuleBase" id="RU363069"/>
    </source>
</evidence>
<dbReference type="InterPro" id="IPR026843">
    <property type="entry name" value="SbcD_C"/>
</dbReference>
<dbReference type="CDD" id="cd00840">
    <property type="entry name" value="MPP_Mre11_N"/>
    <property type="match status" value="1"/>
</dbReference>
<evidence type="ECO:0000313" key="11">
    <source>
        <dbReference type="Proteomes" id="UP000430508"/>
    </source>
</evidence>
<dbReference type="InterPro" id="IPR029052">
    <property type="entry name" value="Metallo-depent_PP-like"/>
</dbReference>
<dbReference type="NCBIfam" id="TIGR00619">
    <property type="entry name" value="sbcd"/>
    <property type="match status" value="1"/>
</dbReference>
<dbReference type="SUPFAM" id="SSF56300">
    <property type="entry name" value="Metallo-dependent phosphatases"/>
    <property type="match status" value="1"/>
</dbReference>
<comment type="similarity">
    <text evidence="1 7">Belongs to the SbcD family.</text>
</comment>
<keyword evidence="7" id="KW-0255">Endonuclease</keyword>
<evidence type="ECO:0000256" key="1">
    <source>
        <dbReference type="ARBA" id="ARBA00010555"/>
    </source>
</evidence>
<dbReference type="Pfam" id="PF00149">
    <property type="entry name" value="Metallophos"/>
    <property type="match status" value="1"/>
</dbReference>
<keyword evidence="5 7" id="KW-0378">Hydrolase</keyword>
<name>A0A857DHS0_9FIRM</name>
<keyword evidence="7" id="KW-0233">DNA recombination</keyword>
<feature type="domain" description="Nuclease SbcCD subunit D C-terminal" evidence="9">
    <location>
        <begin position="266"/>
        <end position="358"/>
    </location>
</feature>
<evidence type="ECO:0000256" key="6">
    <source>
        <dbReference type="ARBA" id="ARBA00022839"/>
    </source>
</evidence>
<keyword evidence="7" id="KW-0235">DNA replication</keyword>
<dbReference type="GO" id="GO:0006310">
    <property type="term" value="P:DNA recombination"/>
    <property type="evidence" value="ECO:0007669"/>
    <property type="project" value="UniProtKB-KW"/>
</dbReference>
<dbReference type="GO" id="GO:0006260">
    <property type="term" value="P:DNA replication"/>
    <property type="evidence" value="ECO:0007669"/>
    <property type="project" value="UniProtKB-KW"/>
</dbReference>
<dbReference type="InterPro" id="IPR004843">
    <property type="entry name" value="Calcineurin-like_PHP"/>
</dbReference>
<accession>A0A857DHS0</accession>
<evidence type="ECO:0000256" key="2">
    <source>
        <dbReference type="ARBA" id="ARBA00011322"/>
    </source>
</evidence>
<dbReference type="InterPro" id="IPR050535">
    <property type="entry name" value="DNA_Repair-Maintenance_Comp"/>
</dbReference>
<evidence type="ECO:0000313" key="10">
    <source>
        <dbReference type="EMBL" id="QHA00042.1"/>
    </source>
</evidence>
<dbReference type="InterPro" id="IPR041796">
    <property type="entry name" value="Mre11_N"/>
</dbReference>
<evidence type="ECO:0000259" key="8">
    <source>
        <dbReference type="Pfam" id="PF00149"/>
    </source>
</evidence>
<dbReference type="GO" id="GO:0004519">
    <property type="term" value="F:endonuclease activity"/>
    <property type="evidence" value="ECO:0007669"/>
    <property type="project" value="UniProtKB-KW"/>
</dbReference>
<dbReference type="RefSeq" id="WP_019225453.1">
    <property type="nucleotide sequence ID" value="NZ_CP046996.1"/>
</dbReference>
<dbReference type="Pfam" id="PF12320">
    <property type="entry name" value="SbcD_C"/>
    <property type="match status" value="1"/>
</dbReference>
<feature type="domain" description="Calcineurin-like phosphoesterase" evidence="8">
    <location>
        <begin position="1"/>
        <end position="217"/>
    </location>
</feature>
<dbReference type="InterPro" id="IPR004593">
    <property type="entry name" value="SbcD"/>
</dbReference>
<dbReference type="Gene3D" id="3.60.21.10">
    <property type="match status" value="1"/>
</dbReference>
<dbReference type="Proteomes" id="UP000430508">
    <property type="component" value="Chromosome"/>
</dbReference>
<reference evidence="10 11" key="1">
    <citation type="submission" date="2019-12" db="EMBL/GenBank/DDBJ databases">
        <title>Sequence classification of anaerobic respiratory reductive dehalogenases: First we see many, then we see few.</title>
        <authorList>
            <person name="Molenda O."/>
            <person name="Puentes Jacome L.A."/>
            <person name="Cao X."/>
            <person name="Nesbo C.L."/>
            <person name="Tang S."/>
            <person name="Morson N."/>
            <person name="Patron J."/>
            <person name="Lomheim L."/>
            <person name="Wishart D.S."/>
            <person name="Edwards E.A."/>
        </authorList>
    </citation>
    <scope>NUCLEOTIDE SEQUENCE [LARGE SCALE GENOMIC DNA]</scope>
    <source>
        <strain evidence="10 11">12DCA</strain>
    </source>
</reference>
<evidence type="ECO:0000259" key="9">
    <source>
        <dbReference type="Pfam" id="PF12320"/>
    </source>
</evidence>
<comment type="function">
    <text evidence="7">SbcCD cleaves DNA hairpin structures. These structures can inhibit DNA replication and are intermediates in certain DNA recombination reactions. The complex acts as a 3'-&gt;5' double strand exonuclease that can open hairpins. It also has a 5' single-strand endonuclease activity.</text>
</comment>
<dbReference type="PANTHER" id="PTHR30337:SF0">
    <property type="entry name" value="NUCLEASE SBCCD SUBUNIT D"/>
    <property type="match status" value="1"/>
</dbReference>
<sequence length="383" mass="42947">MKLLHIADLHIGKRVNEFNMIDDQKYILEQILRITDEGKPDGVLIAGDVYDKSQPSVEAVELLDEFLTKLTAFGQPVFMISGNHDSPERLGFGSRIMQKNGLHIAGVFDGVLQKVSLEDEHGIVNIYLLPFLKPAMVKPYFEQLMESYDEAVRAVISATEINAQERNILLAHQFVISGTQQPERSESESLSVGGLDNVDVSAFESFDYVALGHLHRPQRIGRDTVRYAGSPLKYSFSEVRHQKSVTFVELGVKGELLIHQLPLIPLHDLREIKGPIAGLLRIGREEPKSAEDYLHATLTDEEEIYDAIGQLRQVYRNLMVLNFENSRTRQAVSAQIAVSGDIAEKSPMDLFAAFYQMQNNNELTPEQVQVMERIFEQAGGAGV</sequence>
<keyword evidence="6 7" id="KW-0269">Exonuclease</keyword>